<dbReference type="AlphaFoldDB" id="A0A0N0MD20"/>
<feature type="transmembrane region" description="Helical" evidence="7">
    <location>
        <begin position="169"/>
        <end position="186"/>
    </location>
</feature>
<comment type="similarity">
    <text evidence="2">Belongs to the chromate ion transporter (CHR) (TC 2.A.51) family.</text>
</comment>
<keyword evidence="9" id="KW-1185">Reference proteome</keyword>
<comment type="subcellular location">
    <subcellularLocation>
        <location evidence="1">Cell membrane</location>
        <topology evidence="1">Multi-pass membrane protein</topology>
    </subcellularLocation>
</comment>
<evidence type="ECO:0000313" key="9">
    <source>
        <dbReference type="Proteomes" id="UP000037822"/>
    </source>
</evidence>
<keyword evidence="4 7" id="KW-0812">Transmembrane</keyword>
<feature type="transmembrane region" description="Helical" evidence="7">
    <location>
        <begin position="145"/>
        <end position="163"/>
    </location>
</feature>
<evidence type="ECO:0000256" key="1">
    <source>
        <dbReference type="ARBA" id="ARBA00004651"/>
    </source>
</evidence>
<gene>
    <name evidence="8" type="ORF">AE618_05940</name>
</gene>
<dbReference type="GO" id="GO:0005886">
    <property type="term" value="C:plasma membrane"/>
    <property type="evidence" value="ECO:0007669"/>
    <property type="project" value="UniProtKB-SubCell"/>
</dbReference>
<evidence type="ECO:0000256" key="4">
    <source>
        <dbReference type="ARBA" id="ARBA00022692"/>
    </source>
</evidence>
<evidence type="ECO:0000256" key="2">
    <source>
        <dbReference type="ARBA" id="ARBA00005262"/>
    </source>
</evidence>
<name>A0A0N0MD20_9HYPH</name>
<dbReference type="EMBL" id="LGSZ01000025">
    <property type="protein sequence ID" value="KPH81932.1"/>
    <property type="molecule type" value="Genomic_DNA"/>
</dbReference>
<accession>A0A0N0MD20</accession>
<evidence type="ECO:0008006" key="10">
    <source>
        <dbReference type="Google" id="ProtNLM"/>
    </source>
</evidence>
<protein>
    <recommendedName>
        <fullName evidence="10">Chromate transporter</fullName>
    </recommendedName>
</protein>
<comment type="caution">
    <text evidence="8">The sequence shown here is derived from an EMBL/GenBank/DDBJ whole genome shotgun (WGS) entry which is preliminary data.</text>
</comment>
<organism evidence="8 9">
    <name type="scientific">Bosea vaviloviae</name>
    <dbReference type="NCBI Taxonomy" id="1526658"/>
    <lineage>
        <taxon>Bacteria</taxon>
        <taxon>Pseudomonadati</taxon>
        <taxon>Pseudomonadota</taxon>
        <taxon>Alphaproteobacteria</taxon>
        <taxon>Hyphomicrobiales</taxon>
        <taxon>Boseaceae</taxon>
        <taxon>Bosea</taxon>
    </lineage>
</organism>
<dbReference type="InterPro" id="IPR052518">
    <property type="entry name" value="CHR_Transporter"/>
</dbReference>
<dbReference type="RefSeq" id="WP_054208118.1">
    <property type="nucleotide sequence ID" value="NZ_LGSZ01000025.1"/>
</dbReference>
<evidence type="ECO:0000256" key="7">
    <source>
        <dbReference type="SAM" id="Phobius"/>
    </source>
</evidence>
<keyword evidence="3" id="KW-1003">Cell membrane</keyword>
<feature type="transmembrane region" description="Helical" evidence="7">
    <location>
        <begin position="114"/>
        <end position="133"/>
    </location>
</feature>
<proteinExistence type="inferred from homology"/>
<keyword evidence="5 7" id="KW-1133">Transmembrane helix</keyword>
<dbReference type="GO" id="GO:0015109">
    <property type="term" value="F:chromate transmembrane transporter activity"/>
    <property type="evidence" value="ECO:0007669"/>
    <property type="project" value="InterPro"/>
</dbReference>
<evidence type="ECO:0000313" key="8">
    <source>
        <dbReference type="EMBL" id="KPH81932.1"/>
    </source>
</evidence>
<dbReference type="InterPro" id="IPR003370">
    <property type="entry name" value="Chromate_transpt"/>
</dbReference>
<evidence type="ECO:0000256" key="3">
    <source>
        <dbReference type="ARBA" id="ARBA00022475"/>
    </source>
</evidence>
<dbReference type="PANTHER" id="PTHR43663:SF1">
    <property type="entry name" value="CHROMATE TRANSPORTER"/>
    <property type="match status" value="1"/>
</dbReference>
<reference evidence="8 9" key="1">
    <citation type="submission" date="2015-07" db="EMBL/GenBank/DDBJ databases">
        <title>Whole genome sequencing of Bosea vaviloviae isolated from cave pool.</title>
        <authorList>
            <person name="Tan N.E.H."/>
            <person name="Lee Y.P."/>
            <person name="Gan H.M."/>
            <person name="Barton H."/>
            <person name="Savka M.A."/>
        </authorList>
    </citation>
    <scope>NUCLEOTIDE SEQUENCE [LARGE SCALE GENOMIC DNA]</scope>
    <source>
        <strain evidence="8 9">SD260</strain>
    </source>
</reference>
<dbReference type="PATRIC" id="fig|1526658.3.peg.5581"/>
<dbReference type="PANTHER" id="PTHR43663">
    <property type="entry name" value="CHROMATE TRANSPORT PROTEIN-RELATED"/>
    <property type="match status" value="1"/>
</dbReference>
<dbReference type="Pfam" id="PF02417">
    <property type="entry name" value="Chromate_transp"/>
    <property type="match status" value="1"/>
</dbReference>
<evidence type="ECO:0000256" key="5">
    <source>
        <dbReference type="ARBA" id="ARBA00022989"/>
    </source>
</evidence>
<sequence length="189" mass="19439">MAQPEAPDGVAPAPGLAELFTGFLKIGLMGFGGVGPIARYVIVTERRWLDDRDYARLLGVCQALPGANTVNAAVMIGDRYRGAAGALTCVVALMAAPLLCLVALATLYDAVADKAWAQVALTGAAASAAGLITGTAARLLTRAELAIWGWVVAGAAFLSVGVFRQPLLTTLLVLIPVAVAAAILTARRR</sequence>
<evidence type="ECO:0000256" key="6">
    <source>
        <dbReference type="ARBA" id="ARBA00023136"/>
    </source>
</evidence>
<feature type="transmembrane region" description="Helical" evidence="7">
    <location>
        <begin position="20"/>
        <end position="42"/>
    </location>
</feature>
<dbReference type="Proteomes" id="UP000037822">
    <property type="component" value="Unassembled WGS sequence"/>
</dbReference>
<feature type="transmembrane region" description="Helical" evidence="7">
    <location>
        <begin position="84"/>
        <end position="108"/>
    </location>
</feature>
<keyword evidence="6 7" id="KW-0472">Membrane</keyword>
<dbReference type="OrthoDB" id="8969999at2"/>